<accession>A0A7W7ZGB0</accession>
<organism evidence="6 7">
    <name type="scientific">Granulicella aggregans</name>
    <dbReference type="NCBI Taxonomy" id="474949"/>
    <lineage>
        <taxon>Bacteria</taxon>
        <taxon>Pseudomonadati</taxon>
        <taxon>Acidobacteriota</taxon>
        <taxon>Terriglobia</taxon>
        <taxon>Terriglobales</taxon>
        <taxon>Acidobacteriaceae</taxon>
        <taxon>Granulicella</taxon>
    </lineage>
</organism>
<dbReference type="Gene3D" id="3.40.190.290">
    <property type="match status" value="1"/>
</dbReference>
<dbReference type="Proteomes" id="UP000540989">
    <property type="component" value="Unassembled WGS sequence"/>
</dbReference>
<keyword evidence="3 6" id="KW-0238">DNA-binding</keyword>
<protein>
    <submittedName>
        <fullName evidence="6">DNA-binding transcriptional LysR family regulator</fullName>
    </submittedName>
</protein>
<dbReference type="InterPro" id="IPR005119">
    <property type="entry name" value="LysR_subst-bd"/>
</dbReference>
<dbReference type="Pfam" id="PF03466">
    <property type="entry name" value="LysR_substrate"/>
    <property type="match status" value="1"/>
</dbReference>
<evidence type="ECO:0000256" key="4">
    <source>
        <dbReference type="ARBA" id="ARBA00023163"/>
    </source>
</evidence>
<proteinExistence type="inferred from homology"/>
<dbReference type="SUPFAM" id="SSF46785">
    <property type="entry name" value="Winged helix' DNA-binding domain"/>
    <property type="match status" value="1"/>
</dbReference>
<name>A0A7W7ZGB0_9BACT</name>
<dbReference type="PANTHER" id="PTHR30537:SF5">
    <property type="entry name" value="HTH-TYPE TRANSCRIPTIONAL ACTIVATOR TTDR-RELATED"/>
    <property type="match status" value="1"/>
</dbReference>
<evidence type="ECO:0000256" key="3">
    <source>
        <dbReference type="ARBA" id="ARBA00023125"/>
    </source>
</evidence>
<keyword evidence="7" id="KW-1185">Reference proteome</keyword>
<evidence type="ECO:0000256" key="1">
    <source>
        <dbReference type="ARBA" id="ARBA00009437"/>
    </source>
</evidence>
<dbReference type="AlphaFoldDB" id="A0A7W7ZGB0"/>
<reference evidence="6 7" key="1">
    <citation type="submission" date="2020-08" db="EMBL/GenBank/DDBJ databases">
        <title>Genomic Encyclopedia of Type Strains, Phase IV (KMG-V): Genome sequencing to study the core and pangenomes of soil and plant-associated prokaryotes.</title>
        <authorList>
            <person name="Whitman W."/>
        </authorList>
    </citation>
    <scope>NUCLEOTIDE SEQUENCE [LARGE SCALE GENOMIC DNA]</scope>
    <source>
        <strain evidence="6 7">M8UP14</strain>
    </source>
</reference>
<dbReference type="InterPro" id="IPR036390">
    <property type="entry name" value="WH_DNA-bd_sf"/>
</dbReference>
<dbReference type="InterPro" id="IPR000847">
    <property type="entry name" value="LysR_HTH_N"/>
</dbReference>
<evidence type="ECO:0000313" key="7">
    <source>
        <dbReference type="Proteomes" id="UP000540989"/>
    </source>
</evidence>
<dbReference type="SUPFAM" id="SSF53850">
    <property type="entry name" value="Periplasmic binding protein-like II"/>
    <property type="match status" value="1"/>
</dbReference>
<dbReference type="EMBL" id="JACHIP010000005">
    <property type="protein sequence ID" value="MBB5059348.1"/>
    <property type="molecule type" value="Genomic_DNA"/>
</dbReference>
<dbReference type="InterPro" id="IPR036388">
    <property type="entry name" value="WH-like_DNA-bd_sf"/>
</dbReference>
<comment type="caution">
    <text evidence="6">The sequence shown here is derived from an EMBL/GenBank/DDBJ whole genome shotgun (WGS) entry which is preliminary data.</text>
</comment>
<dbReference type="Pfam" id="PF00126">
    <property type="entry name" value="HTH_1"/>
    <property type="match status" value="1"/>
</dbReference>
<dbReference type="GO" id="GO:0006351">
    <property type="term" value="P:DNA-templated transcription"/>
    <property type="evidence" value="ECO:0007669"/>
    <property type="project" value="TreeGrafter"/>
</dbReference>
<keyword evidence="4" id="KW-0804">Transcription</keyword>
<dbReference type="GO" id="GO:0003700">
    <property type="term" value="F:DNA-binding transcription factor activity"/>
    <property type="evidence" value="ECO:0007669"/>
    <property type="project" value="InterPro"/>
</dbReference>
<dbReference type="InterPro" id="IPR058163">
    <property type="entry name" value="LysR-type_TF_proteobact-type"/>
</dbReference>
<dbReference type="PANTHER" id="PTHR30537">
    <property type="entry name" value="HTH-TYPE TRANSCRIPTIONAL REGULATOR"/>
    <property type="match status" value="1"/>
</dbReference>
<keyword evidence="2" id="KW-0805">Transcription regulation</keyword>
<evidence type="ECO:0000256" key="2">
    <source>
        <dbReference type="ARBA" id="ARBA00023015"/>
    </source>
</evidence>
<sequence length="336" mass="36945">MTPSGKKRHLYQHLSGHIMTQHVDLNDVRTFVIAAQAGTLSAAGKTLNQPASTVSRSLTRLERHLGVLLAQRGPKGLVLTDAGREYLLSCRRALRTLTDGGEFLEARRSDPSGTIKIACPVTMAREILAPLLNDFVTRFPSLKMEIEPYSFGWDQEPSEDVDVFFKLKAPKDSVRRVRYYPGTARGLFASPAYVNAAGSPTKPDELTVHQCAGSGVWKLSRGSKQFSPNIAFHVVTSDPGINLAFALDGLGITVLPLWMAKHPNNRSRLVPILPQWKPEPITLCALFSGSSRLTPKVEGLLDFLAEYIGTDRDPRIKDGRAKEYFTDLTHSPTSGP</sequence>
<dbReference type="GO" id="GO:0043565">
    <property type="term" value="F:sequence-specific DNA binding"/>
    <property type="evidence" value="ECO:0007669"/>
    <property type="project" value="TreeGrafter"/>
</dbReference>
<dbReference type="Gene3D" id="1.10.10.10">
    <property type="entry name" value="Winged helix-like DNA-binding domain superfamily/Winged helix DNA-binding domain"/>
    <property type="match status" value="1"/>
</dbReference>
<dbReference type="CDD" id="cd08422">
    <property type="entry name" value="PBP2_CrgA_like"/>
    <property type="match status" value="1"/>
</dbReference>
<feature type="domain" description="HTH lysR-type" evidence="5">
    <location>
        <begin position="23"/>
        <end position="80"/>
    </location>
</feature>
<gene>
    <name evidence="6" type="ORF">HDF16_004071</name>
</gene>
<comment type="similarity">
    <text evidence="1">Belongs to the LysR transcriptional regulatory family.</text>
</comment>
<dbReference type="PROSITE" id="PS50931">
    <property type="entry name" value="HTH_LYSR"/>
    <property type="match status" value="1"/>
</dbReference>
<evidence type="ECO:0000313" key="6">
    <source>
        <dbReference type="EMBL" id="MBB5059348.1"/>
    </source>
</evidence>
<evidence type="ECO:0000259" key="5">
    <source>
        <dbReference type="PROSITE" id="PS50931"/>
    </source>
</evidence>